<dbReference type="EMBL" id="JBHSQS010000012">
    <property type="protein sequence ID" value="MFC5925828.1"/>
    <property type="molecule type" value="Genomic_DNA"/>
</dbReference>
<reference evidence="2" key="1">
    <citation type="journal article" date="2019" name="Int. J. Syst. Evol. Microbiol.">
        <title>The Global Catalogue of Microorganisms (GCM) 10K type strain sequencing project: providing services to taxonomists for standard genome sequencing and annotation.</title>
        <authorList>
            <consortium name="The Broad Institute Genomics Platform"/>
            <consortium name="The Broad Institute Genome Sequencing Center for Infectious Disease"/>
            <person name="Wu L."/>
            <person name="Ma J."/>
        </authorList>
    </citation>
    <scope>NUCLEOTIDE SEQUENCE [LARGE SCALE GENOMIC DNA]</scope>
    <source>
        <strain evidence="2">CGMCC 4.7144</strain>
    </source>
</reference>
<organism evidence="1 2">
    <name type="scientific">Micromonospora vulcania</name>
    <dbReference type="NCBI Taxonomy" id="1441873"/>
    <lineage>
        <taxon>Bacteria</taxon>
        <taxon>Bacillati</taxon>
        <taxon>Actinomycetota</taxon>
        <taxon>Actinomycetes</taxon>
        <taxon>Micromonosporales</taxon>
        <taxon>Micromonosporaceae</taxon>
        <taxon>Micromonospora</taxon>
    </lineage>
</organism>
<dbReference type="RefSeq" id="WP_377513943.1">
    <property type="nucleotide sequence ID" value="NZ_JBHSQS010000012.1"/>
</dbReference>
<sequence>MVAYIRTMVTGDHAENDRIEARLDSQGWEGFPTLLGAVFYLAVDRRFPNGAGPDEVIRFVSQMRSTTTGGPETDATSAERLINAALDPSIDTDIDPKVAGRIQGLTILHTLGGRAISDEDLDALLTEALDLASRI</sequence>
<keyword evidence="2" id="KW-1185">Reference proteome</keyword>
<gene>
    <name evidence="1" type="ORF">ACFQGL_21040</name>
</gene>
<evidence type="ECO:0000313" key="1">
    <source>
        <dbReference type="EMBL" id="MFC5925828.1"/>
    </source>
</evidence>
<name>A0ABW1HAN4_9ACTN</name>
<evidence type="ECO:0000313" key="2">
    <source>
        <dbReference type="Proteomes" id="UP001596226"/>
    </source>
</evidence>
<proteinExistence type="predicted"/>
<protein>
    <submittedName>
        <fullName evidence="1">Uncharacterized protein</fullName>
    </submittedName>
</protein>
<comment type="caution">
    <text evidence="1">The sequence shown here is derived from an EMBL/GenBank/DDBJ whole genome shotgun (WGS) entry which is preliminary data.</text>
</comment>
<accession>A0ABW1HAN4</accession>
<dbReference type="Proteomes" id="UP001596226">
    <property type="component" value="Unassembled WGS sequence"/>
</dbReference>